<keyword evidence="2" id="KW-1185">Reference proteome</keyword>
<evidence type="ECO:0000313" key="1">
    <source>
        <dbReference type="EMBL" id="SCW83070.1"/>
    </source>
</evidence>
<organism evidence="1 2">
    <name type="scientific">Asticcacaulis taihuensis</name>
    <dbReference type="NCBI Taxonomy" id="260084"/>
    <lineage>
        <taxon>Bacteria</taxon>
        <taxon>Pseudomonadati</taxon>
        <taxon>Pseudomonadota</taxon>
        <taxon>Alphaproteobacteria</taxon>
        <taxon>Caulobacterales</taxon>
        <taxon>Caulobacteraceae</taxon>
        <taxon>Asticcacaulis</taxon>
    </lineage>
</organism>
<protein>
    <submittedName>
        <fullName evidence="1">Uncharacterized protein</fullName>
    </submittedName>
</protein>
<reference evidence="2" key="1">
    <citation type="submission" date="2016-10" db="EMBL/GenBank/DDBJ databases">
        <authorList>
            <person name="Varghese N."/>
            <person name="Submissions S."/>
        </authorList>
    </citation>
    <scope>NUCLEOTIDE SEQUENCE [LARGE SCALE GENOMIC DNA]</scope>
    <source>
        <strain evidence="2">CGMCC 1.3431</strain>
    </source>
</reference>
<evidence type="ECO:0000313" key="2">
    <source>
        <dbReference type="Proteomes" id="UP000199150"/>
    </source>
</evidence>
<dbReference type="AlphaFoldDB" id="A0A1G4TNT3"/>
<dbReference type="Proteomes" id="UP000199150">
    <property type="component" value="Unassembled WGS sequence"/>
</dbReference>
<proteinExistence type="predicted"/>
<sequence length="94" mass="10615">MDLDREVDRLMKRIEQRVAEPEVIFAAIKQLVGSHYALSLPAELGAFNHFMDMSLQRRLSGPGLAVLTNDIKKRIAALNAVSYLQAAKRDVHWV</sequence>
<gene>
    <name evidence="1" type="ORF">SAMN02927928_0051</name>
</gene>
<name>A0A1G4TNT3_9CAUL</name>
<dbReference type="EMBL" id="FMTS01000010">
    <property type="protein sequence ID" value="SCW83070.1"/>
    <property type="molecule type" value="Genomic_DNA"/>
</dbReference>
<accession>A0A1G4TNT3</accession>